<keyword evidence="5 7" id="KW-0472">Membrane</keyword>
<feature type="transmembrane region" description="Helical" evidence="7">
    <location>
        <begin position="287"/>
        <end position="307"/>
    </location>
</feature>
<dbReference type="Pfam" id="PF12698">
    <property type="entry name" value="ABC2_membrane_3"/>
    <property type="match status" value="1"/>
</dbReference>
<evidence type="ECO:0000256" key="5">
    <source>
        <dbReference type="ARBA" id="ARBA00023136"/>
    </source>
</evidence>
<feature type="transmembrane region" description="Helical" evidence="7">
    <location>
        <begin position="16"/>
        <end position="37"/>
    </location>
</feature>
<evidence type="ECO:0000256" key="1">
    <source>
        <dbReference type="ARBA" id="ARBA00004651"/>
    </source>
</evidence>
<keyword evidence="2" id="KW-1003">Cell membrane</keyword>
<reference evidence="9 10" key="1">
    <citation type="submission" date="2019-09" db="EMBL/GenBank/DDBJ databases">
        <title>Phylogenetic characterization of a novel taxon of the genus Bifidobacterium: Bifidobacterium choloepi sp. nov.</title>
        <authorList>
            <person name="Modesto M."/>
            <person name="Satti M."/>
        </authorList>
    </citation>
    <scope>NUCLEOTIDE SEQUENCE [LARGE SCALE GENOMIC DNA]</scope>
    <source>
        <strain evidence="9 10">BRDM6</strain>
    </source>
</reference>
<organism evidence="9 10">
    <name type="scientific">Bifidobacterium choloepi</name>
    <dbReference type="NCBI Taxonomy" id="2614131"/>
    <lineage>
        <taxon>Bacteria</taxon>
        <taxon>Bacillati</taxon>
        <taxon>Actinomycetota</taxon>
        <taxon>Actinomycetes</taxon>
        <taxon>Bifidobacteriales</taxon>
        <taxon>Bifidobacteriaceae</taxon>
        <taxon>Bifidobacterium</taxon>
    </lineage>
</organism>
<feature type="transmembrane region" description="Helical" evidence="7">
    <location>
        <begin position="401"/>
        <end position="418"/>
    </location>
</feature>
<name>A0A6I5NIB8_9BIFI</name>
<keyword evidence="10" id="KW-1185">Reference proteome</keyword>
<feature type="transmembrane region" description="Helical" evidence="7">
    <location>
        <begin position="468"/>
        <end position="489"/>
    </location>
</feature>
<keyword evidence="4 7" id="KW-1133">Transmembrane helix</keyword>
<evidence type="ECO:0000256" key="4">
    <source>
        <dbReference type="ARBA" id="ARBA00022989"/>
    </source>
</evidence>
<proteinExistence type="predicted"/>
<gene>
    <name evidence="9" type="ORF">F6S87_05815</name>
</gene>
<evidence type="ECO:0000256" key="3">
    <source>
        <dbReference type="ARBA" id="ARBA00022692"/>
    </source>
</evidence>
<feature type="transmembrane region" description="Helical" evidence="7">
    <location>
        <begin position="364"/>
        <end position="389"/>
    </location>
</feature>
<sequence>MTTCKATFLILLRQKVYLAVYLGFLVVMVLALSAGVLSSVETSRVTTYEPERPVVAIVDRDGDRASLSTSMREFLESTCDFDTLEDNRQAMEEAVASNYVDLIVIVPDGFADDMVAYLDGVAAGDMTESIDGNADGSASGSASGRAGGTSATGDAPQLETVTSYTSARGSLAELEVNDFLSLTRLEAVGAAAGTGNVATDGTADTAATGAKDGTSPSDSATSSVTLTTLADAAAGAVDASRADGTSPSIGVAYADDEDAGATGGTSETKAEASRQLSAESFAYPVKVASYPVFMVMAIVTAVVLKSFRQRDLRARLTIAPRREWLDNLGQWTVLVGFAMAVSVFVFGIVVVFCAVAGVPLGFLTAAPVAACWLAIFVYALASMTFGFLLSMINMNDSALNGVVNVVGLLLMFTSGTAFDASLMPDIMIAIGKCLPAWWYCRAIDAVMGIGSYAGSGDAGSGVANMGEWMASTGLVVLYAVAFLSCALAVDALHTRATTVGPSHFSQGQLESGKNRA</sequence>
<evidence type="ECO:0000256" key="7">
    <source>
        <dbReference type="SAM" id="Phobius"/>
    </source>
</evidence>
<feature type="compositionally biased region" description="Low complexity" evidence="6">
    <location>
        <begin position="134"/>
        <end position="155"/>
    </location>
</feature>
<dbReference type="InterPro" id="IPR013525">
    <property type="entry name" value="ABC2_TM"/>
</dbReference>
<evidence type="ECO:0000313" key="9">
    <source>
        <dbReference type="EMBL" id="NEG70113.1"/>
    </source>
</evidence>
<feature type="transmembrane region" description="Helical" evidence="7">
    <location>
        <begin position="328"/>
        <end position="358"/>
    </location>
</feature>
<dbReference type="GO" id="GO:0005886">
    <property type="term" value="C:plasma membrane"/>
    <property type="evidence" value="ECO:0007669"/>
    <property type="project" value="UniProtKB-SubCell"/>
</dbReference>
<evidence type="ECO:0000259" key="8">
    <source>
        <dbReference type="Pfam" id="PF12698"/>
    </source>
</evidence>
<dbReference type="GO" id="GO:0140359">
    <property type="term" value="F:ABC-type transporter activity"/>
    <property type="evidence" value="ECO:0007669"/>
    <property type="project" value="InterPro"/>
</dbReference>
<evidence type="ECO:0000256" key="2">
    <source>
        <dbReference type="ARBA" id="ARBA00022475"/>
    </source>
</evidence>
<comment type="subcellular location">
    <subcellularLocation>
        <location evidence="1">Cell membrane</location>
        <topology evidence="1">Multi-pass membrane protein</topology>
    </subcellularLocation>
</comment>
<accession>A0A6I5NIB8</accession>
<dbReference type="EMBL" id="VYSG01000002">
    <property type="protein sequence ID" value="NEG70113.1"/>
    <property type="molecule type" value="Genomic_DNA"/>
</dbReference>
<feature type="region of interest" description="Disordered" evidence="6">
    <location>
        <begin position="132"/>
        <end position="158"/>
    </location>
</feature>
<feature type="domain" description="ABC-2 type transporter transmembrane" evidence="8">
    <location>
        <begin position="22"/>
        <end position="483"/>
    </location>
</feature>
<dbReference type="PANTHER" id="PTHR30294:SF29">
    <property type="entry name" value="MULTIDRUG ABC TRANSPORTER PERMEASE YBHS-RELATED"/>
    <property type="match status" value="1"/>
</dbReference>
<dbReference type="Gene3D" id="3.40.1710.10">
    <property type="entry name" value="abc type-2 transporter like domain"/>
    <property type="match status" value="1"/>
</dbReference>
<dbReference type="InterPro" id="IPR051449">
    <property type="entry name" value="ABC-2_transporter_component"/>
</dbReference>
<protein>
    <recommendedName>
        <fullName evidence="8">ABC-2 type transporter transmembrane domain-containing protein</fullName>
    </recommendedName>
</protein>
<dbReference type="AlphaFoldDB" id="A0A6I5NIB8"/>
<keyword evidence="3 7" id="KW-0812">Transmembrane</keyword>
<dbReference type="RefSeq" id="WP_163227712.1">
    <property type="nucleotide sequence ID" value="NZ_VYSG01000002.1"/>
</dbReference>
<dbReference type="Proteomes" id="UP000469292">
    <property type="component" value="Unassembled WGS sequence"/>
</dbReference>
<evidence type="ECO:0000256" key="6">
    <source>
        <dbReference type="SAM" id="MobiDB-lite"/>
    </source>
</evidence>
<evidence type="ECO:0000313" key="10">
    <source>
        <dbReference type="Proteomes" id="UP000469292"/>
    </source>
</evidence>
<dbReference type="PANTHER" id="PTHR30294">
    <property type="entry name" value="MEMBRANE COMPONENT OF ABC TRANSPORTER YHHJ-RELATED"/>
    <property type="match status" value="1"/>
</dbReference>
<comment type="caution">
    <text evidence="9">The sequence shown here is derived from an EMBL/GenBank/DDBJ whole genome shotgun (WGS) entry which is preliminary data.</text>
</comment>